<dbReference type="RefSeq" id="XP_020069748.1">
    <property type="nucleotide sequence ID" value="XM_020217526.1"/>
</dbReference>
<dbReference type="Pfam" id="PF09848">
    <property type="entry name" value="SLFN-g3_helicase"/>
    <property type="match status" value="1"/>
</dbReference>
<dbReference type="STRING" id="983966.A0A1E4RZN8"/>
<dbReference type="SUPFAM" id="SSF52540">
    <property type="entry name" value="P-loop containing nucleoside triphosphate hydrolases"/>
    <property type="match status" value="1"/>
</dbReference>
<accession>A0A1E4RZN8</accession>
<reference evidence="3 4" key="1">
    <citation type="journal article" date="2016" name="Proc. Natl. Acad. Sci. U.S.A.">
        <title>Comparative genomics of biotechnologically important yeasts.</title>
        <authorList>
            <person name="Riley R."/>
            <person name="Haridas S."/>
            <person name="Wolfe K.H."/>
            <person name="Lopes M.R."/>
            <person name="Hittinger C.T."/>
            <person name="Goeker M."/>
            <person name="Salamov A.A."/>
            <person name="Wisecaver J.H."/>
            <person name="Long T.M."/>
            <person name="Calvey C.H."/>
            <person name="Aerts A.L."/>
            <person name="Barry K.W."/>
            <person name="Choi C."/>
            <person name="Clum A."/>
            <person name="Coughlan A.Y."/>
            <person name="Deshpande S."/>
            <person name="Douglass A.P."/>
            <person name="Hanson S.J."/>
            <person name="Klenk H.-P."/>
            <person name="LaButti K.M."/>
            <person name="Lapidus A."/>
            <person name="Lindquist E.A."/>
            <person name="Lipzen A.M."/>
            <person name="Meier-Kolthoff J.P."/>
            <person name="Ohm R.A."/>
            <person name="Otillar R.P."/>
            <person name="Pangilinan J.L."/>
            <person name="Peng Y."/>
            <person name="Rokas A."/>
            <person name="Rosa C.A."/>
            <person name="Scheuner C."/>
            <person name="Sibirny A.A."/>
            <person name="Slot J.C."/>
            <person name="Stielow J.B."/>
            <person name="Sun H."/>
            <person name="Kurtzman C.P."/>
            <person name="Blackwell M."/>
            <person name="Grigoriev I.V."/>
            <person name="Jeffries T.W."/>
        </authorList>
    </citation>
    <scope>NUCLEOTIDE SEQUENCE [LARGE SCALE GENOMIC DNA]</scope>
    <source>
        <strain evidence="4">ATCC 18201 / CBS 1600 / BCRC 20928 / JCM 3617 / NBRC 0987 / NRRL Y-1542</strain>
    </source>
</reference>
<feature type="compositionally biased region" description="Polar residues" evidence="1">
    <location>
        <begin position="1"/>
        <end position="16"/>
    </location>
</feature>
<evidence type="ECO:0000313" key="3">
    <source>
        <dbReference type="EMBL" id="ODV72709.1"/>
    </source>
</evidence>
<dbReference type="InterPro" id="IPR018647">
    <property type="entry name" value="SLFN_3-like_DNA/RNA_helicase"/>
</dbReference>
<feature type="region of interest" description="Disordered" evidence="1">
    <location>
        <begin position="1"/>
        <end position="23"/>
    </location>
</feature>
<proteinExistence type="predicted"/>
<dbReference type="OrthoDB" id="411123at2759"/>
<sequence length="448" mass="51291">MISNAGQKRGIDQTSVLHPKRTRGSGVATAAVNKISHIALSEEQQDLKIRILDFVKRSIASKEHDKPDVFLINGDAGTGKSVILNSLFNTIQKLSRTTNDEVLSQTNNYLVVNHPEMLKLYREIAKQFPFIKKADLERPTTLINKYANEGRPIDVLIIDEAHLLSTSKDAFKRFYQENHLEELLRICKVAVLVFDDKQSLRMGSYWGVNSADGASLSYYLSQERVRDFQVHQLKKQFRVVAQDDLLQWINDISTNKKINPLPIKDALIGGFEFKVFESCQAMYDMIKARNAEYGQCRILSTYDFPYRLDGADYFVYSESDEFKLRWDRYLPQITIPWSEREDTIDEVGSVYTIQGFDLNYAGVILGRSLQYDPLTDSIKVKPEFYDDHAGFTRKKNIHNVATVREKIVLNSLNVLLTRGVRGLYVFAFDQALRERLLLGAPSIVAVRK</sequence>
<dbReference type="Gene3D" id="3.40.50.300">
    <property type="entry name" value="P-loop containing nucleotide triphosphate hydrolases"/>
    <property type="match status" value="1"/>
</dbReference>
<dbReference type="EMBL" id="KV453933">
    <property type="protein sequence ID" value="ODV72709.1"/>
    <property type="molecule type" value="Genomic_DNA"/>
</dbReference>
<organism evidence="3 4">
    <name type="scientific">Cyberlindnera jadinii (strain ATCC 18201 / CBS 1600 / BCRC 20928 / JCM 3617 / NBRC 0987 / NRRL Y-1542)</name>
    <name type="common">Torula yeast</name>
    <name type="synonym">Candida utilis</name>
    <dbReference type="NCBI Taxonomy" id="983966"/>
    <lineage>
        <taxon>Eukaryota</taxon>
        <taxon>Fungi</taxon>
        <taxon>Dikarya</taxon>
        <taxon>Ascomycota</taxon>
        <taxon>Saccharomycotina</taxon>
        <taxon>Saccharomycetes</taxon>
        <taxon>Phaffomycetales</taxon>
        <taxon>Phaffomycetaceae</taxon>
        <taxon>Cyberlindnera</taxon>
    </lineage>
</organism>
<keyword evidence="4" id="KW-1185">Reference proteome</keyword>
<dbReference type="GeneID" id="30991922"/>
<evidence type="ECO:0000313" key="4">
    <source>
        <dbReference type="Proteomes" id="UP000094389"/>
    </source>
</evidence>
<evidence type="ECO:0000259" key="2">
    <source>
        <dbReference type="Pfam" id="PF09848"/>
    </source>
</evidence>
<gene>
    <name evidence="3" type="ORF">CYBJADRAFT_194480</name>
</gene>
<dbReference type="OMA" id="LRMGSYW"/>
<feature type="domain" description="Schlafen group 3-like DNA/RNA helicase" evidence="2">
    <location>
        <begin position="68"/>
        <end position="429"/>
    </location>
</feature>
<dbReference type="AlphaFoldDB" id="A0A1E4RZN8"/>
<name>A0A1E4RZN8_CYBJN</name>
<dbReference type="InterPro" id="IPR027417">
    <property type="entry name" value="P-loop_NTPase"/>
</dbReference>
<dbReference type="Proteomes" id="UP000094389">
    <property type="component" value="Unassembled WGS sequence"/>
</dbReference>
<evidence type="ECO:0000256" key="1">
    <source>
        <dbReference type="SAM" id="MobiDB-lite"/>
    </source>
</evidence>
<protein>
    <recommendedName>
        <fullName evidence="2">Schlafen group 3-like DNA/RNA helicase domain-containing protein</fullName>
    </recommendedName>
</protein>